<reference evidence="1 2" key="1">
    <citation type="submission" date="2018-01" db="EMBL/GenBank/DDBJ databases">
        <authorList>
            <person name="Clerissi C."/>
        </authorList>
    </citation>
    <scope>NUCLEOTIDE SEQUENCE [LARGE SCALE GENOMIC DNA]</scope>
    <source>
        <strain evidence="1">Cupriavidus oxalaticus LMG 2235</strain>
        <plasmid evidence="2">co2235_mp</plasmid>
    </source>
</reference>
<proteinExistence type="predicted"/>
<name>A0A976BGL6_9BURK</name>
<sequence>MLTGRGSRSRRSGRQYGTPFRVLAMRYIPIRDQHLTILARNRDAWRVRAERLDVEDLIRACVPNAATCDPSIVADAIRERFDSFDDGTPTWRLSSQER</sequence>
<dbReference type="Proteomes" id="UP000256862">
    <property type="component" value="Plasmid CO2235_mp"/>
</dbReference>
<evidence type="ECO:0000313" key="2">
    <source>
        <dbReference type="Proteomes" id="UP000256862"/>
    </source>
</evidence>
<accession>A0A976BGL6</accession>
<geneLocation type="plasmid" evidence="2">
    <name>co2235_mp</name>
</geneLocation>
<dbReference type="EMBL" id="OGUS01000133">
    <property type="protein sequence ID" value="SPC19123.1"/>
    <property type="molecule type" value="Genomic_DNA"/>
</dbReference>
<organism evidence="1 2">
    <name type="scientific">Cupriavidus oxalaticus</name>
    <dbReference type="NCBI Taxonomy" id="96344"/>
    <lineage>
        <taxon>Bacteria</taxon>
        <taxon>Pseudomonadati</taxon>
        <taxon>Pseudomonadota</taxon>
        <taxon>Betaproteobacteria</taxon>
        <taxon>Burkholderiales</taxon>
        <taxon>Burkholderiaceae</taxon>
        <taxon>Cupriavidus</taxon>
    </lineage>
</organism>
<gene>
    <name evidence="1" type="ORF">CO2235_MP100045</name>
</gene>
<protein>
    <submittedName>
        <fullName evidence="1">Uncharacterized protein</fullName>
    </submittedName>
</protein>
<dbReference type="AlphaFoldDB" id="A0A976BGL6"/>
<evidence type="ECO:0000313" key="1">
    <source>
        <dbReference type="EMBL" id="SPC19123.1"/>
    </source>
</evidence>
<comment type="caution">
    <text evidence="1">The sequence shown here is derived from an EMBL/GenBank/DDBJ whole genome shotgun (WGS) entry which is preliminary data.</text>
</comment>